<comment type="caution">
    <text evidence="2">The sequence shown here is derived from an EMBL/GenBank/DDBJ whole genome shotgun (WGS) entry which is preliminary data.</text>
</comment>
<reference evidence="2" key="1">
    <citation type="submission" date="2023-07" db="EMBL/GenBank/DDBJ databases">
        <authorList>
            <person name="Stuckert A."/>
        </authorList>
    </citation>
    <scope>NUCLEOTIDE SEQUENCE</scope>
</reference>
<dbReference type="Proteomes" id="UP001176940">
    <property type="component" value="Unassembled WGS sequence"/>
</dbReference>
<name>A0ABN9KSU1_9NEOB</name>
<dbReference type="PANTHER" id="PTHR21301:SF12">
    <property type="match status" value="1"/>
</dbReference>
<keyword evidence="1" id="KW-0472">Membrane</keyword>
<dbReference type="EMBL" id="CAUEEQ010000895">
    <property type="protein sequence ID" value="CAJ0918262.1"/>
    <property type="molecule type" value="Genomic_DNA"/>
</dbReference>
<feature type="transmembrane region" description="Helical" evidence="1">
    <location>
        <begin position="176"/>
        <end position="194"/>
    </location>
</feature>
<organism evidence="2 3">
    <name type="scientific">Ranitomeya imitator</name>
    <name type="common">mimic poison frog</name>
    <dbReference type="NCBI Taxonomy" id="111125"/>
    <lineage>
        <taxon>Eukaryota</taxon>
        <taxon>Metazoa</taxon>
        <taxon>Chordata</taxon>
        <taxon>Craniata</taxon>
        <taxon>Vertebrata</taxon>
        <taxon>Euteleostomi</taxon>
        <taxon>Amphibia</taxon>
        <taxon>Batrachia</taxon>
        <taxon>Anura</taxon>
        <taxon>Neobatrachia</taxon>
        <taxon>Hyloidea</taxon>
        <taxon>Dendrobatidae</taxon>
        <taxon>Dendrobatinae</taxon>
        <taxon>Ranitomeya</taxon>
    </lineage>
</organism>
<dbReference type="PANTHER" id="PTHR21301">
    <property type="entry name" value="REVERSE TRANSCRIPTASE"/>
    <property type="match status" value="1"/>
</dbReference>
<protein>
    <submittedName>
        <fullName evidence="2">Uncharacterized protein</fullName>
    </submittedName>
</protein>
<proteinExistence type="predicted"/>
<keyword evidence="1" id="KW-1133">Transmembrane helix</keyword>
<feature type="transmembrane region" description="Helical" evidence="1">
    <location>
        <begin position="206"/>
        <end position="224"/>
    </location>
</feature>
<evidence type="ECO:0000256" key="1">
    <source>
        <dbReference type="SAM" id="Phobius"/>
    </source>
</evidence>
<sequence length="226" mass="26319">MSSANLRNKRINFKKGFVIEVLEQVNHIPRRDGGHKGGAQTTFKGLNTYIVIVSVYGSDRFLRYLKDTTHFLASLRDLGVLPKGCTLVTMDVSLYTSIEHQNGMEAVKLFLMQHTDFSNDQMAFCRDLLSLILTKNFFLFEDQFFFQIPHMQIYLWIILKNYLCTLMFFLQHIFFIGNVLSTIFSLFGLVLVRTSSSSIVTLIHRFLVCHLPFILINIRFIFWIQL</sequence>
<evidence type="ECO:0000313" key="2">
    <source>
        <dbReference type="EMBL" id="CAJ0918262.1"/>
    </source>
</evidence>
<gene>
    <name evidence="2" type="ORF">RIMI_LOCUS725193</name>
</gene>
<evidence type="ECO:0000313" key="3">
    <source>
        <dbReference type="Proteomes" id="UP001176940"/>
    </source>
</evidence>
<keyword evidence="3" id="KW-1185">Reference proteome</keyword>
<keyword evidence="1" id="KW-0812">Transmembrane</keyword>
<accession>A0ABN9KSU1</accession>